<dbReference type="Pfam" id="PF10006">
    <property type="entry name" value="DUF2249"/>
    <property type="match status" value="1"/>
</dbReference>
<dbReference type="eggNOG" id="COG4309">
    <property type="taxonomic scope" value="Bacteria"/>
</dbReference>
<dbReference type="KEGG" id="atu:Atu4385"/>
<feature type="region of interest" description="Disordered" evidence="1">
    <location>
        <begin position="33"/>
        <end position="52"/>
    </location>
</feature>
<evidence type="ECO:0000313" key="3">
    <source>
        <dbReference type="EMBL" id="AAK89055.1"/>
    </source>
</evidence>
<dbReference type="EnsemblBacteria" id="AAK89055">
    <property type="protein sequence ID" value="AAK89055"/>
    <property type="gene ID" value="Atu4385"/>
</dbReference>
<reference evidence="3 4" key="2">
    <citation type="journal article" date="2001" name="Science">
        <title>Genome sequence of the plant pathogen and biotechnology agent Agrobacterium tumefaciens C58.</title>
        <authorList>
            <person name="Goodner B."/>
            <person name="Hinkle G."/>
            <person name="Gattung S."/>
            <person name="Miller N."/>
            <person name="Blanchard M."/>
            <person name="Qurollo B."/>
            <person name="Goldman B.S."/>
            <person name="Cao Y."/>
            <person name="Askenazi M."/>
            <person name="Halling C."/>
            <person name="Mullin L."/>
            <person name="Houmiel K."/>
            <person name="Gordon J."/>
            <person name="Vaudin M."/>
            <person name="Iartchouk O."/>
            <person name="Epp A."/>
            <person name="Liu F."/>
            <person name="Wollam C."/>
            <person name="Allinger M."/>
            <person name="Doughty D."/>
            <person name="Scott C."/>
            <person name="Lappas C."/>
            <person name="Markelz B."/>
            <person name="Flanagan C."/>
            <person name="Crowell C."/>
            <person name="Gurson J."/>
            <person name="Lomo C."/>
            <person name="Sear C."/>
            <person name="Strub G."/>
            <person name="Cielo C."/>
            <person name="Slater S."/>
        </authorList>
    </citation>
    <scope>NUCLEOTIDE SEQUENCE [LARGE SCALE GENOMIC DNA]</scope>
    <source>
        <strain evidence="4">C58 / ATCC 33970</strain>
    </source>
</reference>
<organism evidence="3 4">
    <name type="scientific">Agrobacterium fabrum (strain C58 / ATCC 33970)</name>
    <name type="common">Agrobacterium tumefaciens (strain C58)</name>
    <dbReference type="NCBI Taxonomy" id="176299"/>
    <lineage>
        <taxon>Bacteria</taxon>
        <taxon>Pseudomonadati</taxon>
        <taxon>Pseudomonadota</taxon>
        <taxon>Alphaproteobacteria</taxon>
        <taxon>Hyphomicrobiales</taxon>
        <taxon>Rhizobiaceae</taxon>
        <taxon>Rhizobium/Agrobacterium group</taxon>
        <taxon>Agrobacterium</taxon>
        <taxon>Agrobacterium tumefaciens complex</taxon>
    </lineage>
</organism>
<name>A9CGJ6_AGRFC</name>
<dbReference type="BioCyc" id="AGRO:ATU4385-MONOMER"/>
<dbReference type="PIR" id="AE3095">
    <property type="entry name" value="AE3095"/>
</dbReference>
<proteinExistence type="predicted"/>
<dbReference type="AlphaFoldDB" id="A9CGJ6"/>
<evidence type="ECO:0000256" key="1">
    <source>
        <dbReference type="SAM" id="MobiDB-lite"/>
    </source>
</evidence>
<dbReference type="OrthoDB" id="8451629at2"/>
<evidence type="ECO:0000313" key="4">
    <source>
        <dbReference type="Proteomes" id="UP000000813"/>
    </source>
</evidence>
<dbReference type="PIR" id="E98191">
    <property type="entry name" value="E98191"/>
</dbReference>
<dbReference type="EMBL" id="AE007870">
    <property type="protein sequence ID" value="AAK89055.1"/>
    <property type="molecule type" value="Genomic_DNA"/>
</dbReference>
<accession>A9CGJ6</accession>
<keyword evidence="4" id="KW-1185">Reference proteome</keyword>
<sequence length="149" mass="16786">MLVTTNLTNLRFVCAATMSPNGTADRFFQSAGRPHRRTSFHPRPWSQPMSEAQTATNIDVRIIPHRERHPRIFGALGALTEGQSLQITSDHDPRPLLYQLATNFPGQFGWEYLEQGPEVWRLDIGRLEEQAEGSEDDMSGCECCCGSEH</sequence>
<dbReference type="HOGENOM" id="CLU_146484_3_1_5"/>
<protein>
    <recommendedName>
        <fullName evidence="2">DUF2249 domain-containing protein</fullName>
    </recommendedName>
</protein>
<dbReference type="InterPro" id="IPR018720">
    <property type="entry name" value="DUF2249"/>
</dbReference>
<reference evidence="3 4" key="1">
    <citation type="journal article" date="2001" name="Science">
        <title>The genome of the natural genetic engineer Agrobacterium tumefaciens C58.</title>
        <authorList>
            <person name="Wood D.W."/>
            <person name="Setubal J.C."/>
            <person name="Kaul R."/>
            <person name="Monks D.E."/>
            <person name="Kitajima J.P."/>
            <person name="Okura V.K."/>
            <person name="Zhou Y."/>
            <person name="Chen L."/>
            <person name="Wood G.E."/>
            <person name="Almeida N.F.Jr."/>
            <person name="Woo L."/>
            <person name="Chen Y."/>
            <person name="Paulsen I.T."/>
            <person name="Eisen J.A."/>
            <person name="Karp P.D."/>
            <person name="Bovee D.Sr."/>
            <person name="Chapman P."/>
            <person name="Clendenning J."/>
            <person name="Deatherage G."/>
            <person name="Gillet W."/>
            <person name="Grant C."/>
            <person name="Kutyavin T."/>
            <person name="Levy R."/>
            <person name="Li M.J."/>
            <person name="McClelland E."/>
            <person name="Palmieri A."/>
            <person name="Raymond C."/>
            <person name="Rouse G."/>
            <person name="Saenphimmachak C."/>
            <person name="Wu Z."/>
            <person name="Romero P."/>
            <person name="Gordon D."/>
            <person name="Zhang S."/>
            <person name="Yoo H."/>
            <person name="Tao Y."/>
            <person name="Biddle P."/>
            <person name="Jung M."/>
            <person name="Krespan W."/>
            <person name="Perry M."/>
            <person name="Gordon-Kamm B."/>
            <person name="Liao L."/>
            <person name="Kim S."/>
            <person name="Hendrick C."/>
            <person name="Zhao Z.Y."/>
            <person name="Dolan M."/>
            <person name="Chumley F."/>
            <person name="Tingey S.V."/>
            <person name="Tomb J.F."/>
            <person name="Gordon M.P."/>
            <person name="Olson M.V."/>
            <person name="Nester E.W."/>
        </authorList>
    </citation>
    <scope>NUCLEOTIDE SEQUENCE [LARGE SCALE GENOMIC DNA]</scope>
    <source>
        <strain evidence="4">C58 / ATCC 33970</strain>
    </source>
</reference>
<dbReference type="STRING" id="176299.Atu4385"/>
<dbReference type="PATRIC" id="fig|176299.10.peg.4193"/>
<feature type="domain" description="DUF2249" evidence="2">
    <location>
        <begin position="58"/>
        <end position="125"/>
    </location>
</feature>
<evidence type="ECO:0000259" key="2">
    <source>
        <dbReference type="Pfam" id="PF10006"/>
    </source>
</evidence>
<dbReference type="Proteomes" id="UP000000813">
    <property type="component" value="Chromosome linear"/>
</dbReference>
<gene>
    <name evidence="3" type="ordered locus">Atu4385</name>
</gene>